<dbReference type="InterPro" id="IPR053521">
    <property type="entry name" value="McjB-like"/>
</dbReference>
<reference evidence="3" key="1">
    <citation type="submission" date="2024-05" db="EMBL/GenBank/DDBJ databases">
        <title>Isolation and characterization of Sporomusa carbonis sp. nov., a carboxydotrophic hydrogenogen in the genus of Sporomusa isolated from a charcoal burning pile.</title>
        <authorList>
            <person name="Boeer T."/>
            <person name="Rosenbaum F."/>
            <person name="Eysell L."/>
            <person name="Mueller V."/>
            <person name="Daniel R."/>
            <person name="Poehlein A."/>
        </authorList>
    </citation>
    <scope>NUCLEOTIDE SEQUENCE [LARGE SCALE GENOMIC DNA]</scope>
    <source>
        <strain evidence="3">DSM 3132</strain>
    </source>
</reference>
<dbReference type="InterPro" id="IPR032708">
    <property type="entry name" value="McjB_C"/>
</dbReference>
<dbReference type="Proteomes" id="UP000216052">
    <property type="component" value="Chromosome"/>
</dbReference>
<organism evidence="3 4">
    <name type="scientific">Sporomusa acidovorans (strain ATCC 49682 / DSM 3132 / Mol)</name>
    <dbReference type="NCBI Taxonomy" id="1123286"/>
    <lineage>
        <taxon>Bacteria</taxon>
        <taxon>Bacillati</taxon>
        <taxon>Bacillota</taxon>
        <taxon>Negativicutes</taxon>
        <taxon>Selenomonadales</taxon>
        <taxon>Sporomusaceae</taxon>
        <taxon>Sporomusa</taxon>
    </lineage>
</organism>
<dbReference type="NCBIfam" id="NF033537">
    <property type="entry name" value="lasso_biosyn_B2"/>
    <property type="match status" value="1"/>
</dbReference>
<evidence type="ECO:0000313" key="3">
    <source>
        <dbReference type="EMBL" id="XFO71169.1"/>
    </source>
</evidence>
<dbReference type="Pfam" id="PF13471">
    <property type="entry name" value="Transglut_core3"/>
    <property type="match status" value="1"/>
</dbReference>
<keyword evidence="1" id="KW-1133">Transmembrane helix</keyword>
<dbReference type="EMBL" id="CP155571">
    <property type="protein sequence ID" value="XFO71169.1"/>
    <property type="molecule type" value="Genomic_DNA"/>
</dbReference>
<gene>
    <name evidence="3" type="ORF">SPACI_011840</name>
</gene>
<evidence type="ECO:0000256" key="1">
    <source>
        <dbReference type="SAM" id="Phobius"/>
    </source>
</evidence>
<keyword evidence="4" id="KW-1185">Reference proteome</keyword>
<sequence>MNFLTFYSKKDLLRLLRIVLKYIRCSWNDKLLLLYVFFLLAIVRLLIVLVPFRYITTYLGKHMQESPYADDNENIFINQVGWAILAVSRHTPFESKCLVQAITGKILLRRRHLKNTMYLGVAKNLENQMMAHAWLRSGNVIVTGGDISNKFTVVAKFADVESG</sequence>
<keyword evidence="1" id="KW-0812">Transmembrane</keyword>
<proteinExistence type="predicted"/>
<keyword evidence="1" id="KW-0472">Membrane</keyword>
<evidence type="ECO:0000313" key="4">
    <source>
        <dbReference type="Proteomes" id="UP000216052"/>
    </source>
</evidence>
<feature type="domain" description="Microcin J25-processing protein McjB C-terminal" evidence="2">
    <location>
        <begin position="47"/>
        <end position="154"/>
    </location>
</feature>
<feature type="transmembrane region" description="Helical" evidence="1">
    <location>
        <begin position="32"/>
        <end position="55"/>
    </location>
</feature>
<protein>
    <recommendedName>
        <fullName evidence="2">Microcin J25-processing protein McjB C-terminal domain-containing protein</fullName>
    </recommendedName>
</protein>
<evidence type="ECO:0000259" key="2">
    <source>
        <dbReference type="Pfam" id="PF13471"/>
    </source>
</evidence>
<name>A0ABZ3IYK9_SPOA4</name>
<accession>A0ABZ3IYK9</accession>